<protein>
    <submittedName>
        <fullName evidence="1">Uncharacterized protein</fullName>
    </submittedName>
</protein>
<comment type="caution">
    <text evidence="1">The sequence shown here is derived from an EMBL/GenBank/DDBJ whole genome shotgun (WGS) entry which is preliminary data.</text>
</comment>
<evidence type="ECO:0000313" key="2">
    <source>
        <dbReference type="Proteomes" id="UP001589890"/>
    </source>
</evidence>
<gene>
    <name evidence="1" type="ORF">ACFFGN_07070</name>
</gene>
<name>A0ABV6QGR3_9ACTN</name>
<reference evidence="1 2" key="1">
    <citation type="submission" date="2024-09" db="EMBL/GenBank/DDBJ databases">
        <authorList>
            <person name="Sun Q."/>
            <person name="Mori K."/>
        </authorList>
    </citation>
    <scope>NUCLEOTIDE SEQUENCE [LARGE SCALE GENOMIC DNA]</scope>
    <source>
        <strain evidence="1 2">CGMCC 1.15906</strain>
    </source>
</reference>
<dbReference type="RefSeq" id="WP_380044517.1">
    <property type="nucleotide sequence ID" value="NZ_JBHLTC010000006.1"/>
</dbReference>
<dbReference type="EMBL" id="JBHLTC010000006">
    <property type="protein sequence ID" value="MFC0623817.1"/>
    <property type="molecule type" value="Genomic_DNA"/>
</dbReference>
<sequence length="198" mass="21672">MARPTSGAYTPPTKAVAKLIDQITATLRDYLEQGATRTDLIKKASKDVVKLRSNFTRNDAPDWQGRSGDYQHAMGEIYSRLNIRDQQRKKMQSLLSHHVNVALREQVDTEDLKALGFQEGSPNDRIAQKRDVNAATAGAVGIQAGNRETLPRAMALASVLVEHAETLTSLPLTAKERAAVKALAADIRKSLDSVLKAL</sequence>
<proteinExistence type="predicted"/>
<dbReference type="Proteomes" id="UP001589890">
    <property type="component" value="Unassembled WGS sequence"/>
</dbReference>
<accession>A0ABV6QGR3</accession>
<organism evidence="1 2">
    <name type="scientific">Kribbella deserti</name>
    <dbReference type="NCBI Taxonomy" id="1926257"/>
    <lineage>
        <taxon>Bacteria</taxon>
        <taxon>Bacillati</taxon>
        <taxon>Actinomycetota</taxon>
        <taxon>Actinomycetes</taxon>
        <taxon>Propionibacteriales</taxon>
        <taxon>Kribbellaceae</taxon>
        <taxon>Kribbella</taxon>
    </lineage>
</organism>
<evidence type="ECO:0000313" key="1">
    <source>
        <dbReference type="EMBL" id="MFC0623817.1"/>
    </source>
</evidence>
<keyword evidence="2" id="KW-1185">Reference proteome</keyword>